<dbReference type="EMBL" id="AYXT01000010">
    <property type="protein sequence ID" value="ETF02160.1"/>
    <property type="molecule type" value="Genomic_DNA"/>
</dbReference>
<evidence type="ECO:0000256" key="7">
    <source>
        <dbReference type="SAM" id="MobiDB-lite"/>
    </source>
</evidence>
<dbReference type="InterPro" id="IPR050710">
    <property type="entry name" value="Band7/mec-2_domain"/>
</dbReference>
<evidence type="ECO:0000313" key="10">
    <source>
        <dbReference type="Proteomes" id="UP000018733"/>
    </source>
</evidence>
<dbReference type="RefSeq" id="WP_024006085.1">
    <property type="nucleotide sequence ID" value="NZ_KI650980.1"/>
</dbReference>
<keyword evidence="5 6" id="KW-0472">Membrane</keyword>
<dbReference type="Proteomes" id="UP000018733">
    <property type="component" value="Unassembled WGS sequence"/>
</dbReference>
<comment type="subcellular location">
    <subcellularLocation>
        <location evidence="1">Membrane</location>
        <topology evidence="1">Single-pass membrane protein</topology>
    </subcellularLocation>
</comment>
<accession>V8QS72</accession>
<dbReference type="HOGENOM" id="CLU_039173_2_0_4"/>
<dbReference type="InterPro" id="IPR036013">
    <property type="entry name" value="Band_7/SPFH_dom_sf"/>
</dbReference>
<dbReference type="STRING" id="1424334.W822_15690"/>
<dbReference type="PANTHER" id="PTHR43327">
    <property type="entry name" value="STOMATIN-LIKE PROTEIN 2, MITOCHONDRIAL"/>
    <property type="match status" value="1"/>
</dbReference>
<dbReference type="SUPFAM" id="SSF117892">
    <property type="entry name" value="Band 7/SPFH domain"/>
    <property type="match status" value="1"/>
</dbReference>
<feature type="transmembrane region" description="Helical" evidence="6">
    <location>
        <begin position="85"/>
        <end position="106"/>
    </location>
</feature>
<evidence type="ECO:0000256" key="2">
    <source>
        <dbReference type="ARBA" id="ARBA00006971"/>
    </source>
</evidence>
<feature type="region of interest" description="Disordered" evidence="7">
    <location>
        <begin position="56"/>
        <end position="77"/>
    </location>
</feature>
<dbReference type="InterPro" id="IPR010201">
    <property type="entry name" value="HflK"/>
</dbReference>
<dbReference type="PATRIC" id="fig|1424334.3.peg.3144"/>
<feature type="domain" description="Band 7" evidence="8">
    <location>
        <begin position="101"/>
        <end position="286"/>
    </location>
</feature>
<feature type="region of interest" description="Disordered" evidence="7">
    <location>
        <begin position="13"/>
        <end position="44"/>
    </location>
</feature>
<evidence type="ECO:0000256" key="4">
    <source>
        <dbReference type="ARBA" id="ARBA00022989"/>
    </source>
</evidence>
<organism evidence="9 10">
    <name type="scientific">Advenella kashmirensis W13003</name>
    <dbReference type="NCBI Taxonomy" id="1424334"/>
    <lineage>
        <taxon>Bacteria</taxon>
        <taxon>Pseudomonadati</taxon>
        <taxon>Pseudomonadota</taxon>
        <taxon>Betaproteobacteria</taxon>
        <taxon>Burkholderiales</taxon>
        <taxon>Alcaligenaceae</taxon>
    </lineage>
</organism>
<dbReference type="AlphaFoldDB" id="V8QS72"/>
<feature type="region of interest" description="Disordered" evidence="7">
    <location>
        <begin position="393"/>
        <end position="443"/>
    </location>
</feature>
<keyword evidence="10" id="KW-1185">Reference proteome</keyword>
<comment type="caution">
    <text evidence="9">The sequence shown here is derived from an EMBL/GenBank/DDBJ whole genome shotgun (WGS) entry which is preliminary data.</text>
</comment>
<name>V8QS72_9BURK</name>
<dbReference type="InterPro" id="IPR001107">
    <property type="entry name" value="Band_7"/>
</dbReference>
<sequence length="443" mass="49602">MRFFNLFNLNDPGWGRGNQNNNDSEDPSKRPGRPNDGPPDLDQVWNDFNKRVKNIFGKKQGGGNNGFNRPPQNNGFSPSPKATRLGIIFILIAVVALWLVSGFYIVREGYVGVVTQFGRYQTTVLPGMHWHLPTPIQTVEKVDIANVRSFTFGYKTDLNNKVPAESLMLTEDENIVEVQFAVHYRLKSELTPNEATQRSPAADFLFSMVNPTEAVRQSGETAMREIVGKESMNNILYESRTAAANNVMKLMQQILNRYRSGIEVTSVAIQNVQPPEQVQAAFEDAIKAGQDNERQKNEGNAYASKVIPEARGRASRLIQNAEAYREAIVTQARGLASRFESIQTEYAKAPEITRERIYISTLREVFENTSKVLLDTKDGNNMMYLPIDKILEGQSGQTPRPAPRKPANDPSSSNAATDNPSPVNNTATRSNDRLSRDNFDRSR</sequence>
<dbReference type="eggNOG" id="COG0330">
    <property type="taxonomic scope" value="Bacteria"/>
</dbReference>
<dbReference type="GO" id="GO:0016020">
    <property type="term" value="C:membrane"/>
    <property type="evidence" value="ECO:0007669"/>
    <property type="project" value="UniProtKB-SubCell"/>
</dbReference>
<proteinExistence type="inferred from homology"/>
<dbReference type="PANTHER" id="PTHR43327:SF2">
    <property type="entry name" value="MODULATOR OF FTSH PROTEASE HFLK"/>
    <property type="match status" value="1"/>
</dbReference>
<reference evidence="9 10" key="1">
    <citation type="journal article" date="2014" name="Genome Announc.">
        <title>Draft Genome Sequence of Advenella kashmirensis Strain W13003, a Polycyclic Aromatic Hydrocarbon-Degrading Bacterium.</title>
        <authorList>
            <person name="Wang X."/>
            <person name="Jin D."/>
            <person name="Zhou L."/>
            <person name="Wu L."/>
            <person name="An W."/>
            <person name="Zhao L."/>
        </authorList>
    </citation>
    <scope>NUCLEOTIDE SEQUENCE [LARGE SCALE GENOMIC DNA]</scope>
    <source>
        <strain evidence="9 10">W13003</strain>
    </source>
</reference>
<dbReference type="CDD" id="cd03404">
    <property type="entry name" value="SPFH_HflK"/>
    <property type="match status" value="1"/>
</dbReference>
<comment type="function">
    <text evidence="6">HflC and HflK could encode or regulate a protease.</text>
</comment>
<comment type="subunit">
    <text evidence="6">HflC and HflK may interact to form a multimeric complex.</text>
</comment>
<evidence type="ECO:0000259" key="8">
    <source>
        <dbReference type="SMART" id="SM00244"/>
    </source>
</evidence>
<dbReference type="SMART" id="SM00244">
    <property type="entry name" value="PHB"/>
    <property type="match status" value="1"/>
</dbReference>
<keyword evidence="3 6" id="KW-0812">Transmembrane</keyword>
<evidence type="ECO:0000256" key="6">
    <source>
        <dbReference type="RuleBase" id="RU364113"/>
    </source>
</evidence>
<evidence type="ECO:0000256" key="3">
    <source>
        <dbReference type="ARBA" id="ARBA00022692"/>
    </source>
</evidence>
<dbReference type="NCBIfam" id="TIGR01933">
    <property type="entry name" value="hflK"/>
    <property type="match status" value="1"/>
</dbReference>
<protein>
    <recommendedName>
        <fullName evidence="6">Protein HflK</fullName>
    </recommendedName>
</protein>
<dbReference type="Pfam" id="PF12221">
    <property type="entry name" value="HflK_N"/>
    <property type="match status" value="1"/>
</dbReference>
<comment type="similarity">
    <text evidence="2 6">Belongs to the band 7/mec-2 family. HflK subfamily.</text>
</comment>
<gene>
    <name evidence="9" type="ORF">W822_15690</name>
</gene>
<evidence type="ECO:0000256" key="5">
    <source>
        <dbReference type="ARBA" id="ARBA00023136"/>
    </source>
</evidence>
<keyword evidence="4 6" id="KW-1133">Transmembrane helix</keyword>
<dbReference type="OrthoDB" id="9779595at2"/>
<evidence type="ECO:0000313" key="9">
    <source>
        <dbReference type="EMBL" id="ETF02160.1"/>
    </source>
</evidence>
<feature type="compositionally biased region" description="Polar residues" evidence="7">
    <location>
        <begin position="409"/>
        <end position="429"/>
    </location>
</feature>
<dbReference type="InterPro" id="IPR020980">
    <property type="entry name" value="Membrane_HflK_N"/>
</dbReference>
<feature type="compositionally biased region" description="Basic and acidic residues" evidence="7">
    <location>
        <begin position="430"/>
        <end position="443"/>
    </location>
</feature>
<evidence type="ECO:0000256" key="1">
    <source>
        <dbReference type="ARBA" id="ARBA00004167"/>
    </source>
</evidence>
<dbReference type="Gene3D" id="3.30.479.30">
    <property type="entry name" value="Band 7 domain"/>
    <property type="match status" value="1"/>
</dbReference>
<dbReference type="Pfam" id="PF01145">
    <property type="entry name" value="Band_7"/>
    <property type="match status" value="1"/>
</dbReference>